<dbReference type="InterPro" id="IPR006153">
    <property type="entry name" value="Cation/H_exchanger_TM"/>
</dbReference>
<reference evidence="13 14" key="1">
    <citation type="submission" date="2016-03" db="EMBL/GenBank/DDBJ databases">
        <title>Whole genome sequencing of Grifola frondosa 9006-11.</title>
        <authorList>
            <person name="Min B."/>
            <person name="Park H."/>
            <person name="Kim J.-G."/>
            <person name="Cho H."/>
            <person name="Oh Y.-L."/>
            <person name="Kong W.-S."/>
            <person name="Choi I.-G."/>
        </authorList>
    </citation>
    <scope>NUCLEOTIDE SEQUENCE [LARGE SCALE GENOMIC DNA]</scope>
    <source>
        <strain evidence="13 14">9006-11</strain>
    </source>
</reference>
<sequence>MMPAAIVYVQPSLQQLLVISSFIYLLLNAVRVVADFALHGGIIAELALGIIYGGPISAILPIEWEKTFTILGYVGLICIVFEGGLSTNLPLLLSNLPLSCICALTGVMLPIAFSFALLYSGYGYRPLEAFAAGATLSSTSLGTTVAALNSVTKGRGCVKGNERSATDFKEEERTNMREPHACCNGSSNPSPSPSIASSLPSSQPLQQTRIGTVLISAAIIDDVMGLVIASLIPALTTIDANTSSLNEHPQGLAWTVIHPLLSSLLIALISPIIARFVLRPAFWFRGYGERWCAPRRRDQSWAWDADAYVNGWGAEDHADAVKLFVMIVFVSAFAAIAYYTGSSVLLGAYVAGLTLSYMEDLRSGEARKKALSFEIAYARILGPIQQYILAPLFFASLGYAIPFLSLWNRRILWRGVLYAVLMCIGKLAVGIPIIVCRAKTMPPHIHPPGQSRNDTPMAQQEPSPRQFASRLNSYQEPRDVDGCTSSLSGARMSHTCSTNETSALHSPTSRTSMRARLKSSIFPAAFISVAMVARGEIGLLIAQIARQGVEATAEDAGLLGPIGVGFVVSRCGAQITEEPGSNATEVYLKNVGAYRI</sequence>
<dbReference type="GO" id="GO:1902600">
    <property type="term" value="P:proton transmembrane transport"/>
    <property type="evidence" value="ECO:0007669"/>
    <property type="project" value="InterPro"/>
</dbReference>
<dbReference type="Gene3D" id="1.20.1530.20">
    <property type="match status" value="2"/>
</dbReference>
<feature type="transmembrane region" description="Helical" evidence="11">
    <location>
        <begin position="416"/>
        <end position="435"/>
    </location>
</feature>
<comment type="subcellular location">
    <subcellularLocation>
        <location evidence="1">Membrane</location>
        <topology evidence="1">Multi-pass membrane protein</topology>
    </subcellularLocation>
</comment>
<evidence type="ECO:0000256" key="8">
    <source>
        <dbReference type="ARBA" id="ARBA00023136"/>
    </source>
</evidence>
<evidence type="ECO:0000256" key="6">
    <source>
        <dbReference type="ARBA" id="ARBA00023053"/>
    </source>
</evidence>
<feature type="transmembrane region" description="Helical" evidence="11">
    <location>
        <begin position="67"/>
        <end position="84"/>
    </location>
</feature>
<evidence type="ECO:0000256" key="2">
    <source>
        <dbReference type="ARBA" id="ARBA00022448"/>
    </source>
</evidence>
<accession>A0A1C7LPJ0</accession>
<proteinExistence type="predicted"/>
<dbReference type="EMBL" id="LUGG01000029">
    <property type="protein sequence ID" value="OBZ66550.1"/>
    <property type="molecule type" value="Genomic_DNA"/>
</dbReference>
<keyword evidence="3" id="KW-0050">Antiport</keyword>
<evidence type="ECO:0000256" key="11">
    <source>
        <dbReference type="SAM" id="Phobius"/>
    </source>
</evidence>
<dbReference type="Pfam" id="PF00999">
    <property type="entry name" value="Na_H_Exchanger"/>
    <property type="match status" value="2"/>
</dbReference>
<gene>
    <name evidence="13" type="ORF">A0H81_13411</name>
</gene>
<dbReference type="PANTHER" id="PTHR43562:SF3">
    <property type="entry name" value="SODIUM ION_PROTON EXCHANGER (EUROFUNG)"/>
    <property type="match status" value="1"/>
</dbReference>
<evidence type="ECO:0000256" key="1">
    <source>
        <dbReference type="ARBA" id="ARBA00004141"/>
    </source>
</evidence>
<feature type="transmembrane region" description="Helical" evidence="11">
    <location>
        <begin position="252"/>
        <end position="278"/>
    </location>
</feature>
<feature type="transmembrane region" description="Helical" evidence="11">
    <location>
        <begin position="384"/>
        <end position="404"/>
    </location>
</feature>
<keyword evidence="7" id="KW-0406">Ion transport</keyword>
<evidence type="ECO:0000256" key="10">
    <source>
        <dbReference type="SAM" id="MobiDB-lite"/>
    </source>
</evidence>
<feature type="compositionally biased region" description="Low complexity" evidence="10">
    <location>
        <begin position="186"/>
        <end position="202"/>
    </location>
</feature>
<name>A0A1C7LPJ0_GRIFR</name>
<evidence type="ECO:0000256" key="9">
    <source>
        <dbReference type="ARBA" id="ARBA00023201"/>
    </source>
</evidence>
<feature type="region of interest" description="Disordered" evidence="10">
    <location>
        <begin position="162"/>
        <end position="202"/>
    </location>
</feature>
<dbReference type="GO" id="GO:0006814">
    <property type="term" value="P:sodium ion transport"/>
    <property type="evidence" value="ECO:0007669"/>
    <property type="project" value="UniProtKB-KW"/>
</dbReference>
<feature type="transmembrane region" description="Helical" evidence="11">
    <location>
        <begin position="210"/>
        <end position="232"/>
    </location>
</feature>
<feature type="domain" description="Cation/H+ exchanger transmembrane" evidence="12">
    <location>
        <begin position="320"/>
        <end position="432"/>
    </location>
</feature>
<dbReference type="OMA" id="HEPNIIQ"/>
<dbReference type="GO" id="GO:0016020">
    <property type="term" value="C:membrane"/>
    <property type="evidence" value="ECO:0007669"/>
    <property type="project" value="UniProtKB-SubCell"/>
</dbReference>
<dbReference type="Proteomes" id="UP000092993">
    <property type="component" value="Unassembled WGS sequence"/>
</dbReference>
<evidence type="ECO:0000313" key="13">
    <source>
        <dbReference type="EMBL" id="OBZ66550.1"/>
    </source>
</evidence>
<evidence type="ECO:0000256" key="7">
    <source>
        <dbReference type="ARBA" id="ARBA00023065"/>
    </source>
</evidence>
<organism evidence="13 14">
    <name type="scientific">Grifola frondosa</name>
    <name type="common">Maitake</name>
    <name type="synonym">Polyporus frondosus</name>
    <dbReference type="NCBI Taxonomy" id="5627"/>
    <lineage>
        <taxon>Eukaryota</taxon>
        <taxon>Fungi</taxon>
        <taxon>Dikarya</taxon>
        <taxon>Basidiomycota</taxon>
        <taxon>Agaricomycotina</taxon>
        <taxon>Agaricomycetes</taxon>
        <taxon>Polyporales</taxon>
        <taxon>Grifolaceae</taxon>
        <taxon>Grifola</taxon>
    </lineage>
</organism>
<keyword evidence="2" id="KW-0813">Transport</keyword>
<feature type="transmembrane region" description="Helical" evidence="11">
    <location>
        <begin position="12"/>
        <end position="30"/>
    </location>
</feature>
<keyword evidence="5 11" id="KW-1133">Transmembrane helix</keyword>
<dbReference type="OrthoDB" id="1288932at2759"/>
<keyword evidence="6" id="KW-0915">Sodium</keyword>
<evidence type="ECO:0000256" key="3">
    <source>
        <dbReference type="ARBA" id="ARBA00022449"/>
    </source>
</evidence>
<keyword evidence="4 11" id="KW-0812">Transmembrane</keyword>
<keyword evidence="9" id="KW-0739">Sodium transport</keyword>
<evidence type="ECO:0000256" key="4">
    <source>
        <dbReference type="ARBA" id="ARBA00022692"/>
    </source>
</evidence>
<evidence type="ECO:0000256" key="5">
    <source>
        <dbReference type="ARBA" id="ARBA00022989"/>
    </source>
</evidence>
<feature type="compositionally biased region" description="Polar residues" evidence="10">
    <location>
        <begin position="450"/>
        <end position="463"/>
    </location>
</feature>
<dbReference type="GO" id="GO:0015297">
    <property type="term" value="F:antiporter activity"/>
    <property type="evidence" value="ECO:0007669"/>
    <property type="project" value="UniProtKB-KW"/>
</dbReference>
<keyword evidence="14" id="KW-1185">Reference proteome</keyword>
<feature type="domain" description="Cation/H+ exchanger transmembrane" evidence="12">
    <location>
        <begin position="39"/>
        <end position="148"/>
    </location>
</feature>
<feature type="transmembrane region" description="Helical" evidence="11">
    <location>
        <begin position="36"/>
        <end position="60"/>
    </location>
</feature>
<protein>
    <recommendedName>
        <fullName evidence="12">Cation/H+ exchanger transmembrane domain-containing protein</fullName>
    </recommendedName>
</protein>
<feature type="region of interest" description="Disordered" evidence="10">
    <location>
        <begin position="444"/>
        <end position="467"/>
    </location>
</feature>
<feature type="transmembrane region" description="Helical" evidence="11">
    <location>
        <begin position="96"/>
        <end position="119"/>
    </location>
</feature>
<evidence type="ECO:0000313" key="14">
    <source>
        <dbReference type="Proteomes" id="UP000092993"/>
    </source>
</evidence>
<dbReference type="AlphaFoldDB" id="A0A1C7LPJ0"/>
<comment type="caution">
    <text evidence="13">The sequence shown here is derived from an EMBL/GenBank/DDBJ whole genome shotgun (WGS) entry which is preliminary data.</text>
</comment>
<keyword evidence="8 11" id="KW-0472">Membrane</keyword>
<dbReference type="InterPro" id="IPR038770">
    <property type="entry name" value="Na+/solute_symporter_sf"/>
</dbReference>
<dbReference type="PANTHER" id="PTHR43562">
    <property type="entry name" value="NAPA-TYPE SODIUM/HYDROGEN ANTIPORTER"/>
    <property type="match status" value="1"/>
</dbReference>
<feature type="transmembrane region" description="Helical" evidence="11">
    <location>
        <begin position="323"/>
        <end position="351"/>
    </location>
</feature>
<feature type="compositionally biased region" description="Basic and acidic residues" evidence="10">
    <location>
        <begin position="162"/>
        <end position="180"/>
    </location>
</feature>
<evidence type="ECO:0000259" key="12">
    <source>
        <dbReference type="Pfam" id="PF00999"/>
    </source>
</evidence>